<evidence type="ECO:0000313" key="4">
    <source>
        <dbReference type="Proteomes" id="UP000541558"/>
    </source>
</evidence>
<dbReference type="Pfam" id="PF09362">
    <property type="entry name" value="DUF1996"/>
    <property type="match status" value="1"/>
</dbReference>
<keyword evidence="4" id="KW-1185">Reference proteome</keyword>
<evidence type="ECO:0000256" key="1">
    <source>
        <dbReference type="SAM" id="SignalP"/>
    </source>
</evidence>
<sequence length="165" mass="18513">MYLLTFKLSILVLTISRVVHAQLRFPCSQLVTERLDPVRSFNVTMDPSNDLPGLSTCTSCRFVEDKSNYWTAVMYFKHLNGSFIRASKISAQIESTVPQMANHNTGPGVQHGGMTVYYFQPREPTKDLNIVAFRKVPAFISSIKRGRLSPPLGIPHASRKPDEAD</sequence>
<dbReference type="OrthoDB" id="4773550at2759"/>
<dbReference type="PANTHER" id="PTHR43662">
    <property type="match status" value="1"/>
</dbReference>
<name>A0A8H5BZE5_9AGAR</name>
<evidence type="ECO:0000259" key="2">
    <source>
        <dbReference type="Pfam" id="PF09362"/>
    </source>
</evidence>
<dbReference type="PANTHER" id="PTHR43662:SF3">
    <property type="entry name" value="DOMAIN PROTEIN, PUTATIVE (AFU_ORTHOLOGUE AFUA_6G11970)-RELATED"/>
    <property type="match status" value="1"/>
</dbReference>
<dbReference type="EMBL" id="JAACJK010000111">
    <property type="protein sequence ID" value="KAF5332280.1"/>
    <property type="molecule type" value="Genomic_DNA"/>
</dbReference>
<protein>
    <recommendedName>
        <fullName evidence="2">DUF1996 domain-containing protein</fullName>
    </recommendedName>
</protein>
<dbReference type="AlphaFoldDB" id="A0A8H5BZE5"/>
<feature type="domain" description="DUF1996" evidence="2">
    <location>
        <begin position="40"/>
        <end position="135"/>
    </location>
</feature>
<organism evidence="3 4">
    <name type="scientific">Ephemerocybe angulata</name>
    <dbReference type="NCBI Taxonomy" id="980116"/>
    <lineage>
        <taxon>Eukaryota</taxon>
        <taxon>Fungi</taxon>
        <taxon>Dikarya</taxon>
        <taxon>Basidiomycota</taxon>
        <taxon>Agaricomycotina</taxon>
        <taxon>Agaricomycetes</taxon>
        <taxon>Agaricomycetidae</taxon>
        <taxon>Agaricales</taxon>
        <taxon>Agaricineae</taxon>
        <taxon>Psathyrellaceae</taxon>
        <taxon>Ephemerocybe</taxon>
    </lineage>
</organism>
<dbReference type="Proteomes" id="UP000541558">
    <property type="component" value="Unassembled WGS sequence"/>
</dbReference>
<proteinExistence type="predicted"/>
<feature type="signal peptide" evidence="1">
    <location>
        <begin position="1"/>
        <end position="21"/>
    </location>
</feature>
<gene>
    <name evidence="3" type="ORF">D9611_008164</name>
</gene>
<dbReference type="InterPro" id="IPR018535">
    <property type="entry name" value="DUF1996"/>
</dbReference>
<evidence type="ECO:0000313" key="3">
    <source>
        <dbReference type="EMBL" id="KAF5332280.1"/>
    </source>
</evidence>
<feature type="chain" id="PRO_5034277831" description="DUF1996 domain-containing protein" evidence="1">
    <location>
        <begin position="22"/>
        <end position="165"/>
    </location>
</feature>
<comment type="caution">
    <text evidence="3">The sequence shown here is derived from an EMBL/GenBank/DDBJ whole genome shotgun (WGS) entry which is preliminary data.</text>
</comment>
<accession>A0A8H5BZE5</accession>
<reference evidence="3 4" key="1">
    <citation type="journal article" date="2020" name="ISME J.">
        <title>Uncovering the hidden diversity of litter-decomposition mechanisms in mushroom-forming fungi.</title>
        <authorList>
            <person name="Floudas D."/>
            <person name="Bentzer J."/>
            <person name="Ahren D."/>
            <person name="Johansson T."/>
            <person name="Persson P."/>
            <person name="Tunlid A."/>
        </authorList>
    </citation>
    <scope>NUCLEOTIDE SEQUENCE [LARGE SCALE GENOMIC DNA]</scope>
    <source>
        <strain evidence="3 4">CBS 175.51</strain>
    </source>
</reference>
<keyword evidence="1" id="KW-0732">Signal</keyword>